<accession>A0A820SJJ3</accession>
<evidence type="ECO:0000313" key="2">
    <source>
        <dbReference type="Proteomes" id="UP000663881"/>
    </source>
</evidence>
<sequence length="105" mass="12229">MNMNDLQLVDQQRRTMKCHGNRRDQRFRKKCRQRGMKSAIIEQLLNERKQISITTITTTDQLNFNKRKRDVSVIPKSTSSISIVQPLPKKIKNKQSTTTASVTNK</sequence>
<gene>
    <name evidence="1" type="ORF">OKA104_LOCUS54345</name>
</gene>
<dbReference type="Proteomes" id="UP000663881">
    <property type="component" value="Unassembled WGS sequence"/>
</dbReference>
<name>A0A820SJJ3_9BILA</name>
<dbReference type="AlphaFoldDB" id="A0A820SJJ3"/>
<reference evidence="1" key="1">
    <citation type="submission" date="2021-02" db="EMBL/GenBank/DDBJ databases">
        <authorList>
            <person name="Nowell W R."/>
        </authorList>
    </citation>
    <scope>NUCLEOTIDE SEQUENCE</scope>
</reference>
<protein>
    <submittedName>
        <fullName evidence="1">Uncharacterized protein</fullName>
    </submittedName>
</protein>
<comment type="caution">
    <text evidence="1">The sequence shown here is derived from an EMBL/GenBank/DDBJ whole genome shotgun (WGS) entry which is preliminary data.</text>
</comment>
<feature type="non-terminal residue" evidence="1">
    <location>
        <position position="105"/>
    </location>
</feature>
<dbReference type="EMBL" id="CAJOAY010035983">
    <property type="protein sequence ID" value="CAF4454495.1"/>
    <property type="molecule type" value="Genomic_DNA"/>
</dbReference>
<evidence type="ECO:0000313" key="1">
    <source>
        <dbReference type="EMBL" id="CAF4454495.1"/>
    </source>
</evidence>
<proteinExistence type="predicted"/>
<organism evidence="1 2">
    <name type="scientific">Adineta steineri</name>
    <dbReference type="NCBI Taxonomy" id="433720"/>
    <lineage>
        <taxon>Eukaryota</taxon>
        <taxon>Metazoa</taxon>
        <taxon>Spiralia</taxon>
        <taxon>Gnathifera</taxon>
        <taxon>Rotifera</taxon>
        <taxon>Eurotatoria</taxon>
        <taxon>Bdelloidea</taxon>
        <taxon>Adinetida</taxon>
        <taxon>Adinetidae</taxon>
        <taxon>Adineta</taxon>
    </lineage>
</organism>